<dbReference type="PATRIC" id="fig|797114.5.peg.3747"/>
<keyword evidence="4" id="KW-1185">Reference proteome</keyword>
<keyword evidence="3" id="KW-0449">Lipoprotein</keyword>
<accession>M0CKX1</accession>
<dbReference type="STRING" id="797114.C475_18368"/>
<feature type="domain" description="Pyrrolo-quinoline quinone repeat" evidence="2">
    <location>
        <begin position="258"/>
        <end position="404"/>
    </location>
</feature>
<dbReference type="PROSITE" id="PS51257">
    <property type="entry name" value="PROKAR_LIPOPROTEIN"/>
    <property type="match status" value="1"/>
</dbReference>
<dbReference type="Gene3D" id="2.40.128.630">
    <property type="match status" value="2"/>
</dbReference>
<dbReference type="Gene3D" id="2.40.10.480">
    <property type="match status" value="3"/>
</dbReference>
<dbReference type="InterPro" id="IPR011047">
    <property type="entry name" value="Quinoprotein_ADH-like_sf"/>
</dbReference>
<dbReference type="InterPro" id="IPR018391">
    <property type="entry name" value="PQQ_b-propeller_rpt"/>
</dbReference>
<evidence type="ECO:0000256" key="1">
    <source>
        <dbReference type="SAM" id="MobiDB-lite"/>
    </source>
</evidence>
<dbReference type="SUPFAM" id="SSF50998">
    <property type="entry name" value="Quinoprotein alcohol dehydrogenase-like"/>
    <property type="match status" value="2"/>
</dbReference>
<feature type="region of interest" description="Disordered" evidence="1">
    <location>
        <begin position="18"/>
        <end position="136"/>
    </location>
</feature>
<dbReference type="AlphaFoldDB" id="M0CKX1"/>
<proteinExistence type="predicted"/>
<dbReference type="EMBL" id="AOIU01000036">
    <property type="protein sequence ID" value="ELZ22504.1"/>
    <property type="molecule type" value="Genomic_DNA"/>
</dbReference>
<dbReference type="Pfam" id="PF13360">
    <property type="entry name" value="PQQ_2"/>
    <property type="match status" value="1"/>
</dbReference>
<dbReference type="SMART" id="SM00564">
    <property type="entry name" value="PQQ"/>
    <property type="match status" value="7"/>
</dbReference>
<dbReference type="PANTHER" id="PTHR34512:SF30">
    <property type="entry name" value="OUTER MEMBRANE PROTEIN ASSEMBLY FACTOR BAMB"/>
    <property type="match status" value="1"/>
</dbReference>
<protein>
    <submittedName>
        <fullName evidence="3">Cell surface protein/ lipoprotein</fullName>
    </submittedName>
</protein>
<dbReference type="InterPro" id="IPR002372">
    <property type="entry name" value="PQQ_rpt_dom"/>
</dbReference>
<evidence type="ECO:0000313" key="3">
    <source>
        <dbReference type="EMBL" id="ELZ22504.1"/>
    </source>
</evidence>
<organism evidence="3 4">
    <name type="scientific">Halosimplex carlsbadense 2-9-1</name>
    <dbReference type="NCBI Taxonomy" id="797114"/>
    <lineage>
        <taxon>Archaea</taxon>
        <taxon>Methanobacteriati</taxon>
        <taxon>Methanobacteriota</taxon>
        <taxon>Stenosarchaea group</taxon>
        <taxon>Halobacteria</taxon>
        <taxon>Halobacteriales</taxon>
        <taxon>Haloarculaceae</taxon>
        <taxon>Halosimplex</taxon>
    </lineage>
</organism>
<evidence type="ECO:0000259" key="2">
    <source>
        <dbReference type="Pfam" id="PF13360"/>
    </source>
</evidence>
<name>M0CKX1_9EURY</name>
<dbReference type="Proteomes" id="UP000011626">
    <property type="component" value="Unassembled WGS sequence"/>
</dbReference>
<gene>
    <name evidence="3" type="ORF">C475_18368</name>
</gene>
<reference evidence="3 4" key="1">
    <citation type="journal article" date="2014" name="PLoS Genet.">
        <title>Phylogenetically driven sequencing of extremely halophilic archaea reveals strategies for static and dynamic osmo-response.</title>
        <authorList>
            <person name="Becker E.A."/>
            <person name="Seitzer P.M."/>
            <person name="Tritt A."/>
            <person name="Larsen D."/>
            <person name="Krusor M."/>
            <person name="Yao A.I."/>
            <person name="Wu D."/>
            <person name="Madern D."/>
            <person name="Eisen J.A."/>
            <person name="Darling A.E."/>
            <person name="Facciotti M.T."/>
        </authorList>
    </citation>
    <scope>NUCLEOTIDE SEQUENCE [LARGE SCALE GENOMIC DNA]</scope>
    <source>
        <strain evidence="3 4">2-9-1</strain>
    </source>
</reference>
<comment type="caution">
    <text evidence="3">The sequence shown here is derived from an EMBL/GenBank/DDBJ whole genome shotgun (WGS) entry which is preliminary data.</text>
</comment>
<dbReference type="eggNOG" id="arCOG02492">
    <property type="taxonomic scope" value="Archaea"/>
</dbReference>
<evidence type="ECO:0000313" key="4">
    <source>
        <dbReference type="Proteomes" id="UP000011626"/>
    </source>
</evidence>
<sequence>MLRWGLALGVGALSGCSLFDEPDGDEPTVTSAPVDDRTATDTAAGPAARPGTVTDGADVRPETATPRNRRTDRPTATPVPTDGWRVLQADDARTGWRPDGTGPESTAAPDPDGEADSGAESGDGTSERPVGSVWSTDIGGAVRGSVAVADGTAYVGSESGVVAALSVSGPGASGSDPTRALEEAAGWTYEAGTAVRATPTVADGVVYCGDEGGTLTALDANDGRERWSFAVAGDRAGPSAVRSGPVVADGTAYVGATDGRVYAVDTADGAERWRFDAGGFLGVAAPVALAEGRVFAGSYAGRLYALDAETGRERWYYAGRAATRAWSGPTVADGVVYAGTSLEGVLAVDALDGTERWRRETEGPVFSSPAVADETLYVGTDAGAVLALDTADGTERWRHEVDGAVRSSPAVVDGRVYVGTDGGSVLALDATDGTERWRIALDGRVTSSPAVVDGRVYVGDGTGVAHALAATER</sequence>
<dbReference type="PANTHER" id="PTHR34512">
    <property type="entry name" value="CELL SURFACE PROTEIN"/>
    <property type="match status" value="1"/>
</dbReference>